<sequence>MEDTNPESVASPAGQSSGKSKLDTLSKEDLIKFAKKQIVAMQKIKSKCTDLEKQVEELKHPPSDTSDSSVIQELTERMDSVLLEKAESQQSLMLLRKEHEELKKQAQETVARLEALEEELALKNKEYTEMQKHTAELTANFKATCTEYETKISQTQEELAEAKLQWMAATEDLKDSHQMSLTESQQEVENLQKEIEKLTKQYEDDVRYLEEQLEVNTADFERERERLLLLQDELSEQLALKEGFLQDVQEEEEDANRAGPPKHSPSAKTSDFPASEDSSDEGSVLKLALEDLQSQNMMFQEELVFLRNVKVELESELKQVREEFTLEKDEMEFRINELQMNKDNGDTSMDRGEKRCSVSEEVQTLQASLDDDLKETCSSAEGEQTRQGRHSALSEEGSTTASTFGQSMSIVTDQDVDLRDRAEHFMKQYRAMKEHTAASLQDLQEKLKSVFQERDHLLEQITNADETSDPAAEGLKMSFEDLRNKNEEILVNLQHKETLVVEFKEMLKLVASESEPTQVSNLENQLSSMTEEKDERIKTLEEDVTSLQARQEECQDTIKLLQSQITSLSEERDALQRNMDANQERLSAVQCHITEILKESSSETELDGMSDISTLIDNLWTKAQEEKAVLSQQLVERVEHFTAELESMRQSGEERAAELQARINDLLREKDLLKASLDDVVLDTEGLQKDLREMQGMNEKLRAENHSLLTQVADLSRSLEEKEKESPEEKEKESLEEKEKESLEEKGKESPDETDAPLHETSELRRVLADKDTLISQLREEVGHLQMSKESSLSDESEQMKALSNEMEMLKKESKDKDERMNKIKAVAVKAKKELDNSKKEVVSLREELEQLKAERDKLSHSMKDIIHGAEDYKNLMVDYDKQTELLDQEREKLEQANKHSDDLTKRLQNAVQQHELLSSEREDLMARIETLQNNVSQLESQILEMQKLKCGLERDLEAERLLREQKSKDHQSAVREVEELQAQLSKHKHQLQQTAQELEQLRKDAQQSTLLDMEMADYEKLVKELNHKLCEKDKQMEEHEMQIQTQKEREQRLNEEIESLKLLVDQTEDKASRMKQLLVKTKKDLADAKQKEAAQMISQSALRGDLEAHQQQLEELKIQCSELTAERHRLQEQLKLMSEQHQRTSSSYQLSLSTLQNECTAAKADLATTVSEFESYKVRVHNVLKQQKHKSSAQSDGDAFKQEREHMEAVMEQLRSRLQETQQSLQSSASELQQLQVEHDMLLERHNKILQETVSKEAELRERLLSLQSENVALKSEHGQCAAHLSAQTDALRGSFREQTRHLQDEHCSTVETLQKQIGRLEAQLFQLQKEPASTGAGLVQQSRKSYMDRKPADVPHLDLQGMAREEGEGMETTETESLSSSATTLPSLEQLLTTADLKQEPAVWHIEPSKEELTQKLSTAARSVDHLNSLLHETEATNAVLMEQITLLKSEVRRLERNQEREKSVANLEYLKNVLLQFIFLRSGSERQALLPVIHTMLQLSPEEKSKLAAIAQGEEESALPRGSGWTSYLHSWSGIR</sequence>
<dbReference type="Gene3D" id="1.10.220.60">
    <property type="entry name" value="GRIP domain"/>
    <property type="match status" value="1"/>
</dbReference>
<evidence type="ECO:0000256" key="3">
    <source>
        <dbReference type="ARBA" id="ARBA00022553"/>
    </source>
</evidence>
<feature type="domain" description="GRIP" evidence="7">
    <location>
        <begin position="1463"/>
        <end position="1513"/>
    </location>
</feature>
<keyword evidence="3" id="KW-0597">Phosphoprotein</keyword>
<evidence type="ECO:0000256" key="6">
    <source>
        <dbReference type="SAM" id="MobiDB-lite"/>
    </source>
</evidence>
<feature type="region of interest" description="Disordered" evidence="6">
    <location>
        <begin position="1"/>
        <end position="22"/>
    </location>
</feature>
<keyword evidence="2" id="KW-0963">Cytoplasm</keyword>
<feature type="region of interest" description="Disordered" evidence="6">
    <location>
        <begin position="781"/>
        <end position="801"/>
    </location>
</feature>
<evidence type="ECO:0000256" key="4">
    <source>
        <dbReference type="ARBA" id="ARBA00023054"/>
    </source>
</evidence>
<dbReference type="GO" id="GO:0005794">
    <property type="term" value="C:Golgi apparatus"/>
    <property type="evidence" value="ECO:0007669"/>
    <property type="project" value="TreeGrafter"/>
</dbReference>
<evidence type="ECO:0000259" key="7">
    <source>
        <dbReference type="PROSITE" id="PS50913"/>
    </source>
</evidence>
<feature type="coiled-coil region" evidence="5">
    <location>
        <begin position="289"/>
        <end position="341"/>
    </location>
</feature>
<dbReference type="Pfam" id="PF16704">
    <property type="entry name" value="Rab_bind"/>
    <property type="match status" value="1"/>
</dbReference>
<evidence type="ECO:0000313" key="9">
    <source>
        <dbReference type="Proteomes" id="UP001187343"/>
    </source>
</evidence>
<dbReference type="InterPro" id="IPR051841">
    <property type="entry name" value="MT-Golgi_org_protein"/>
</dbReference>
<comment type="subcellular location">
    <subcellularLocation>
        <location evidence="1">Cytoplasm</location>
    </subcellularLocation>
</comment>
<comment type="caution">
    <text evidence="8">The sequence shown here is derived from an EMBL/GenBank/DDBJ whole genome shotgun (WGS) entry which is preliminary data.</text>
</comment>
<feature type="region of interest" description="Disordered" evidence="6">
    <location>
        <begin position="248"/>
        <end position="282"/>
    </location>
</feature>
<dbReference type="PROSITE" id="PS50913">
    <property type="entry name" value="GRIP"/>
    <property type="match status" value="1"/>
</dbReference>
<feature type="region of interest" description="Disordered" evidence="6">
    <location>
        <begin position="716"/>
        <end position="767"/>
    </location>
</feature>
<feature type="coiled-coil region" evidence="5">
    <location>
        <begin position="71"/>
        <end position="212"/>
    </location>
</feature>
<feature type="coiled-coil region" evidence="5">
    <location>
        <begin position="1440"/>
        <end position="1467"/>
    </location>
</feature>
<dbReference type="GO" id="GO:0034499">
    <property type="term" value="P:late endosome to Golgi transport"/>
    <property type="evidence" value="ECO:0007669"/>
    <property type="project" value="TreeGrafter"/>
</dbReference>
<feature type="coiled-coil region" evidence="5">
    <location>
        <begin position="426"/>
        <end position="460"/>
    </location>
</feature>
<gene>
    <name evidence="8" type="ORF">Q8A67_007322</name>
</gene>
<proteinExistence type="predicted"/>
<feature type="coiled-coil region" evidence="5">
    <location>
        <begin position="519"/>
        <end position="585"/>
    </location>
</feature>
<protein>
    <recommendedName>
        <fullName evidence="7">GRIP domain-containing protein</fullName>
    </recommendedName>
</protein>
<dbReference type="SMART" id="SM00755">
    <property type="entry name" value="Grip"/>
    <property type="match status" value="1"/>
</dbReference>
<evidence type="ECO:0000313" key="8">
    <source>
        <dbReference type="EMBL" id="KAK2905523.1"/>
    </source>
</evidence>
<dbReference type="PANTHER" id="PTHR18902">
    <property type="entry name" value="NUCLEAR MITOTIC APPARATUS PROTEIN 1-RELATED"/>
    <property type="match status" value="1"/>
</dbReference>
<evidence type="ECO:0000256" key="2">
    <source>
        <dbReference type="ARBA" id="ARBA00022490"/>
    </source>
</evidence>
<keyword evidence="4 5" id="KW-0175">Coiled coil</keyword>
<accession>A0AA88PYZ6</accession>
<feature type="compositionally biased region" description="Basic and acidic residues" evidence="6">
    <location>
        <begin position="717"/>
        <end position="767"/>
    </location>
</feature>
<evidence type="ECO:0000256" key="1">
    <source>
        <dbReference type="ARBA" id="ARBA00004496"/>
    </source>
</evidence>
<keyword evidence="9" id="KW-1185">Reference proteome</keyword>
<dbReference type="InterPro" id="IPR000237">
    <property type="entry name" value="GRIP_dom"/>
</dbReference>
<dbReference type="Gene3D" id="1.20.5.340">
    <property type="match status" value="1"/>
</dbReference>
<organism evidence="8 9">
    <name type="scientific">Cirrhinus molitorella</name>
    <name type="common">mud carp</name>
    <dbReference type="NCBI Taxonomy" id="172907"/>
    <lineage>
        <taxon>Eukaryota</taxon>
        <taxon>Metazoa</taxon>
        <taxon>Chordata</taxon>
        <taxon>Craniata</taxon>
        <taxon>Vertebrata</taxon>
        <taxon>Euteleostomi</taxon>
        <taxon>Actinopterygii</taxon>
        <taxon>Neopterygii</taxon>
        <taxon>Teleostei</taxon>
        <taxon>Ostariophysi</taxon>
        <taxon>Cypriniformes</taxon>
        <taxon>Cyprinidae</taxon>
        <taxon>Labeoninae</taxon>
        <taxon>Labeonini</taxon>
        <taxon>Cirrhinus</taxon>
    </lineage>
</organism>
<name>A0AA88PYZ6_9TELE</name>
<dbReference type="Proteomes" id="UP001187343">
    <property type="component" value="Unassembled WGS sequence"/>
</dbReference>
<dbReference type="Pfam" id="PF01465">
    <property type="entry name" value="GRIP"/>
    <property type="match status" value="1"/>
</dbReference>
<dbReference type="PANTHER" id="PTHR18902:SF25">
    <property type="entry name" value="GRIP AND COILED-COIL DOMAIN-CONTAINING PROTEIN 2"/>
    <property type="match status" value="1"/>
</dbReference>
<feature type="region of interest" description="Disordered" evidence="6">
    <location>
        <begin position="379"/>
        <end position="403"/>
    </location>
</feature>
<feature type="coiled-coil region" evidence="5">
    <location>
        <begin position="1205"/>
        <end position="1278"/>
    </location>
</feature>
<dbReference type="EMBL" id="JAUYZG010000006">
    <property type="protein sequence ID" value="KAK2905523.1"/>
    <property type="molecule type" value="Genomic_DNA"/>
</dbReference>
<feature type="coiled-coil region" evidence="5">
    <location>
        <begin position="1037"/>
        <end position="1141"/>
    </location>
</feature>
<dbReference type="InterPro" id="IPR032023">
    <property type="entry name" value="GCC2_Rab_bind"/>
</dbReference>
<reference evidence="8" key="1">
    <citation type="submission" date="2023-08" db="EMBL/GenBank/DDBJ databases">
        <title>Chromosome-level Genome Assembly of mud carp (Cirrhinus molitorella).</title>
        <authorList>
            <person name="Liu H."/>
        </authorList>
    </citation>
    <scope>NUCLEOTIDE SEQUENCE</scope>
    <source>
        <strain evidence="8">Prfri</strain>
        <tissue evidence="8">Muscle</tissue>
    </source>
</reference>
<dbReference type="FunFam" id="1.10.220.60:FF:000003">
    <property type="entry name" value="GRIP and coiled-coil domain-containing protein 2"/>
    <property type="match status" value="1"/>
</dbReference>
<evidence type="ECO:0000256" key="5">
    <source>
        <dbReference type="SAM" id="Coils"/>
    </source>
</evidence>